<dbReference type="Pfam" id="PF07883">
    <property type="entry name" value="Cupin_2"/>
    <property type="match status" value="1"/>
</dbReference>
<dbReference type="EMBL" id="LT670849">
    <property type="protein sequence ID" value="SHN81667.1"/>
    <property type="molecule type" value="Genomic_DNA"/>
</dbReference>
<dbReference type="RefSeq" id="WP_072826370.1">
    <property type="nucleotide sequence ID" value="NZ_LT670849.1"/>
</dbReference>
<organism evidence="2 3">
    <name type="scientific">Bradyrhizobium erythrophlei</name>
    <dbReference type="NCBI Taxonomy" id="1437360"/>
    <lineage>
        <taxon>Bacteria</taxon>
        <taxon>Pseudomonadati</taxon>
        <taxon>Pseudomonadota</taxon>
        <taxon>Alphaproteobacteria</taxon>
        <taxon>Hyphomicrobiales</taxon>
        <taxon>Nitrobacteraceae</taxon>
        <taxon>Bradyrhizobium</taxon>
    </lineage>
</organism>
<accession>A0A1M7UFN8</accession>
<reference evidence="3" key="1">
    <citation type="submission" date="2016-11" db="EMBL/GenBank/DDBJ databases">
        <authorList>
            <person name="Varghese N."/>
            <person name="Submissions S."/>
        </authorList>
    </citation>
    <scope>NUCLEOTIDE SEQUENCE [LARGE SCALE GENOMIC DNA]</scope>
    <source>
        <strain evidence="3">GAS401</strain>
    </source>
</reference>
<dbReference type="InterPro" id="IPR014710">
    <property type="entry name" value="RmlC-like_jellyroll"/>
</dbReference>
<sequence length="117" mass="12828">MKAPANLAAKLATFNDRFSPRTVATYNDNDIMVAKLEGPFHWHKHDDTDDFFLVLDGTLDIELRDRTVTLSAGEVFVVPKGVEHRPVAHGEVHILLIEPTGTPNTGDKATAAPRIVA</sequence>
<dbReference type="CDD" id="cd02226">
    <property type="entry name" value="cupin_YdbB-like"/>
    <property type="match status" value="1"/>
</dbReference>
<name>A0A1M7UFN8_9BRAD</name>
<dbReference type="AlphaFoldDB" id="A0A1M7UFN8"/>
<evidence type="ECO:0000259" key="1">
    <source>
        <dbReference type="Pfam" id="PF07883"/>
    </source>
</evidence>
<dbReference type="PANTHER" id="PTHR36114:SF1">
    <property type="entry name" value="16.7 KDA PROTEIN IN WHIE LOCUS"/>
    <property type="match status" value="1"/>
</dbReference>
<dbReference type="Gene3D" id="2.60.120.10">
    <property type="entry name" value="Jelly Rolls"/>
    <property type="match status" value="1"/>
</dbReference>
<dbReference type="PANTHER" id="PTHR36114">
    <property type="entry name" value="16.7 KDA PROTEIN IN WHIE LOCUS"/>
    <property type="match status" value="1"/>
</dbReference>
<dbReference type="SUPFAM" id="SSF51182">
    <property type="entry name" value="RmlC-like cupins"/>
    <property type="match status" value="1"/>
</dbReference>
<feature type="domain" description="Cupin type-2" evidence="1">
    <location>
        <begin position="40"/>
        <end position="96"/>
    </location>
</feature>
<keyword evidence="3" id="KW-1185">Reference proteome</keyword>
<dbReference type="InterPro" id="IPR013096">
    <property type="entry name" value="Cupin_2"/>
</dbReference>
<dbReference type="OrthoDB" id="9794183at2"/>
<gene>
    <name evidence="2" type="ORF">SAMN05444170_4846</name>
</gene>
<evidence type="ECO:0000313" key="2">
    <source>
        <dbReference type="EMBL" id="SHN81667.1"/>
    </source>
</evidence>
<dbReference type="Proteomes" id="UP000184096">
    <property type="component" value="Chromosome I"/>
</dbReference>
<dbReference type="InterPro" id="IPR052044">
    <property type="entry name" value="PKS_Associated_Protein"/>
</dbReference>
<protein>
    <submittedName>
        <fullName evidence="2">Mannose-6-phosphate isomerase, cupin superfamily</fullName>
    </submittedName>
</protein>
<evidence type="ECO:0000313" key="3">
    <source>
        <dbReference type="Proteomes" id="UP000184096"/>
    </source>
</evidence>
<dbReference type="GO" id="GO:0016853">
    <property type="term" value="F:isomerase activity"/>
    <property type="evidence" value="ECO:0007669"/>
    <property type="project" value="UniProtKB-KW"/>
</dbReference>
<dbReference type="InterPro" id="IPR011051">
    <property type="entry name" value="RmlC_Cupin_sf"/>
</dbReference>
<keyword evidence="2" id="KW-0413">Isomerase</keyword>
<proteinExistence type="predicted"/>